<keyword evidence="4" id="KW-1185">Reference proteome</keyword>
<dbReference type="GO" id="GO:0019276">
    <property type="term" value="P:UDP-N-acetylgalactosamine metabolic process"/>
    <property type="evidence" value="ECO:0007669"/>
    <property type="project" value="TreeGrafter"/>
</dbReference>
<keyword evidence="1" id="KW-0472">Membrane</keyword>
<dbReference type="GO" id="GO:0006047">
    <property type="term" value="P:UDP-N-acetylglucosamine metabolic process"/>
    <property type="evidence" value="ECO:0007669"/>
    <property type="project" value="TreeGrafter"/>
</dbReference>
<dbReference type="Proteomes" id="UP001652622">
    <property type="component" value="Unplaced"/>
</dbReference>
<dbReference type="AlphaFoldDB" id="A0A6P9BY74"/>
<keyword evidence="1" id="KW-1133">Transmembrane helix</keyword>
<reference evidence="5" key="1">
    <citation type="submission" date="2025-08" db="UniProtKB">
        <authorList>
            <consortium name="RefSeq"/>
        </authorList>
    </citation>
    <scope>IDENTIFICATION</scope>
    <source>
        <tissue evidence="5">Blood</tissue>
    </source>
</reference>
<dbReference type="Gene3D" id="3.90.550.10">
    <property type="entry name" value="Spore Coat Polysaccharide Biosynthesis Protein SpsA, Chain A"/>
    <property type="match status" value="1"/>
</dbReference>
<keyword evidence="1" id="KW-0812">Transmembrane</keyword>
<dbReference type="OrthoDB" id="2139606at2759"/>
<evidence type="ECO:0000259" key="2">
    <source>
        <dbReference type="Pfam" id="PF00535"/>
    </source>
</evidence>
<protein>
    <submittedName>
        <fullName evidence="5">Beta-1,4 N-acetylgalactosaminyltransferase 2</fullName>
    </submittedName>
</protein>
<dbReference type="SUPFAM" id="SSF53448">
    <property type="entry name" value="Nucleotide-diphospho-sugar transferases"/>
    <property type="match status" value="1"/>
</dbReference>
<name>A0A6P9BY74_PANGU</name>
<evidence type="ECO:0000313" key="4">
    <source>
        <dbReference type="Proteomes" id="UP001652622"/>
    </source>
</evidence>
<dbReference type="InParanoid" id="A0A6P9BY74"/>
<feature type="domain" description="Reverse transcriptase Ty1/copia-type" evidence="3">
    <location>
        <begin position="13"/>
        <end position="136"/>
    </location>
</feature>
<feature type="transmembrane region" description="Helical" evidence="1">
    <location>
        <begin position="149"/>
        <end position="167"/>
    </location>
</feature>
<dbReference type="GeneID" id="117665010"/>
<dbReference type="InterPro" id="IPR029044">
    <property type="entry name" value="Nucleotide-diphossugar_trans"/>
</dbReference>
<organism evidence="4 5">
    <name type="scientific">Pantherophis guttatus</name>
    <name type="common">Corn snake</name>
    <name type="synonym">Elaphe guttata</name>
    <dbReference type="NCBI Taxonomy" id="94885"/>
    <lineage>
        <taxon>Eukaryota</taxon>
        <taxon>Metazoa</taxon>
        <taxon>Chordata</taxon>
        <taxon>Craniata</taxon>
        <taxon>Vertebrata</taxon>
        <taxon>Euteleostomi</taxon>
        <taxon>Lepidosauria</taxon>
        <taxon>Squamata</taxon>
        <taxon>Bifurcata</taxon>
        <taxon>Unidentata</taxon>
        <taxon>Episquamata</taxon>
        <taxon>Toxicofera</taxon>
        <taxon>Serpentes</taxon>
        <taxon>Colubroidea</taxon>
        <taxon>Colubridae</taxon>
        <taxon>Colubrinae</taxon>
        <taxon>Pantherophis</taxon>
    </lineage>
</organism>
<dbReference type="CDD" id="cd00761">
    <property type="entry name" value="Glyco_tranf_GTA_type"/>
    <property type="match status" value="1"/>
</dbReference>
<dbReference type="InterPro" id="IPR013103">
    <property type="entry name" value="RVT_2"/>
</dbReference>
<dbReference type="Pfam" id="PF07727">
    <property type="entry name" value="RVT_2"/>
    <property type="match status" value="1"/>
</dbReference>
<sequence length="640" mass="74828">MEREMESLRDLHVYSPAQAPENKKPIGTRWVFRIKTLENNKALYKARLVAQGFAQKYPEDYTDTYLPTVRAESVKSALVIATILGFELFQFDVQTTYLHAELDKEIYVKAPPGYNEEKNNTWLLNKSLYGHKQSGKRCKKPWLHYRSKHLYAIIFYVIMVLFTFTLIKKYIEVKRKRNFLEEASLFKLLPEEKYKFMFLFDGMWLGPKNHCECSQTGKLTIYQLQNYIDKDKLESIRQRREKEFKHYQRRHQFEEKDILIAQPNIPLSYPIQGAEVMPLHTIVLPGLAFHGTSRETLKVLLQASFGNLNTLADVSEEVVQGRGTKLLVITTSYVKLLNHILEHVTYTSTKYLLDVVDMMNFTDGTYLARFPVTIRQVRLPKLFDSGPDNSIRNMVTITVKVFLRYHKLRILLKSIRQYYPDITIIVADDSEYPEKIEEANVEHYIMPFGKGWFAGRNLAISQVTTKYYLWVDDDFIFTEKTKIEKFVDVLENTNLDVVGGSVDGNDYKFKMFYQEGEDSSCLHVRSGFYHHLEGFPNCVVTSGVVNFFLAHAEESRQVGFDPKLQRVAHLEYFMDGFGSLRVGSCNDVIIGHQTQQISTNIKEVNIEKLYARFRYNSEKEVTFKLSLHYFKNRMKCYTKH</sequence>
<dbReference type="KEGG" id="pgut:117665010"/>
<proteinExistence type="predicted"/>
<dbReference type="RefSeq" id="XP_034272435.1">
    <property type="nucleotide sequence ID" value="XM_034416544.1"/>
</dbReference>
<dbReference type="CTD" id="124872"/>
<dbReference type="Pfam" id="PF00535">
    <property type="entry name" value="Glycos_transf_2"/>
    <property type="match status" value="1"/>
</dbReference>
<dbReference type="PANTHER" id="PTHR15046">
    <property type="entry name" value="GLYCO_TRANS_2-LIKE DOMAIN-CONTAINING PROTEIN"/>
    <property type="match status" value="1"/>
</dbReference>
<dbReference type="PANTHER" id="PTHR15046:SF2">
    <property type="entry name" value="BETA-1,4 N-ACETYLGALACTOSAMINYLTRANSFERASE 2"/>
    <property type="match status" value="1"/>
</dbReference>
<dbReference type="InterPro" id="IPR001173">
    <property type="entry name" value="Glyco_trans_2-like"/>
</dbReference>
<gene>
    <name evidence="5" type="primary">B4GALNT2</name>
</gene>
<accession>A0A6P9BY74</accession>
<evidence type="ECO:0000256" key="1">
    <source>
        <dbReference type="SAM" id="Phobius"/>
    </source>
</evidence>
<evidence type="ECO:0000313" key="5">
    <source>
        <dbReference type="RefSeq" id="XP_034272435.1"/>
    </source>
</evidence>
<feature type="domain" description="Glycosyltransferase 2-like" evidence="2">
    <location>
        <begin position="397"/>
        <end position="510"/>
    </location>
</feature>
<evidence type="ECO:0000259" key="3">
    <source>
        <dbReference type="Pfam" id="PF07727"/>
    </source>
</evidence>
<dbReference type="GO" id="GO:0008376">
    <property type="term" value="F:acetylgalactosaminyltransferase activity"/>
    <property type="evidence" value="ECO:0007669"/>
    <property type="project" value="TreeGrafter"/>
</dbReference>
<dbReference type="OMA" id="CYLYMET"/>